<dbReference type="RefSeq" id="WP_310306478.1">
    <property type="nucleotide sequence ID" value="NZ_BAAAPS010000006.1"/>
</dbReference>
<dbReference type="SUPFAM" id="SSF53850">
    <property type="entry name" value="Periplasmic binding protein-like II"/>
    <property type="match status" value="1"/>
</dbReference>
<evidence type="ECO:0000256" key="2">
    <source>
        <dbReference type="SAM" id="SignalP"/>
    </source>
</evidence>
<protein>
    <submittedName>
        <fullName evidence="3">Multiple sugar transport system substrate-binding protein</fullName>
    </submittedName>
</protein>
<dbReference type="InterPro" id="IPR050490">
    <property type="entry name" value="Bact_solute-bd_prot1"/>
</dbReference>
<evidence type="ECO:0000313" key="4">
    <source>
        <dbReference type="Proteomes" id="UP001183648"/>
    </source>
</evidence>
<organism evidence="3 4">
    <name type="scientific">Nocardioides marmoribigeumensis</name>
    <dbReference type="NCBI Taxonomy" id="433649"/>
    <lineage>
        <taxon>Bacteria</taxon>
        <taxon>Bacillati</taxon>
        <taxon>Actinomycetota</taxon>
        <taxon>Actinomycetes</taxon>
        <taxon>Propionibacteriales</taxon>
        <taxon>Nocardioidaceae</taxon>
        <taxon>Nocardioides</taxon>
    </lineage>
</organism>
<dbReference type="Proteomes" id="UP001183648">
    <property type="component" value="Unassembled WGS sequence"/>
</dbReference>
<dbReference type="InterPro" id="IPR006059">
    <property type="entry name" value="SBP"/>
</dbReference>
<sequence length="505" mass="53679">MTTGGRMRRAATVGTATLVALTTLLAGCIDGSASTKPPSTPTPTAPSSSPTPEPQTLRFSVYGGRQAVRAYRDIADSYEADHPGVRIVLQPHSDAAAAAEDALADLSTPDPDAASPSGSSPAASAGTTPTPSSPTKALTPSSPTKALTPPDVFLLDQHYLPDLVSTGRLHPLDDELEDKGVEFGDDYQRVALTAFSAESALQCMPFEMSPTVLFVNTRLVRFFRLLDEGIEPPDENGAWRFEDFAATARLVAQESTRPGFRAVYLPRDADLLQALMRTAGGDIVDQGEDPSQLSLDSDAGREALTAYLELARDRSTSLSDRQALRVAPAKRFAQGRLAFLFGTRADVPALRASGVPFDVVSVPRVGKSKATAAAISGLCVDADSPVRDAAVDFVAHAVSETSLTRAARSGALVPASLDVVNSAAFAQRARRPHTVAPFIEGQKRAVLLPYSLAWRQAETRIEELMGRLAAGTQRDLEPELDRLLPAIDEESKAWFDQADTKTGDG</sequence>
<evidence type="ECO:0000256" key="1">
    <source>
        <dbReference type="SAM" id="MobiDB-lite"/>
    </source>
</evidence>
<reference evidence="3 4" key="1">
    <citation type="submission" date="2023-07" db="EMBL/GenBank/DDBJ databases">
        <title>Sequencing the genomes of 1000 actinobacteria strains.</title>
        <authorList>
            <person name="Klenk H.-P."/>
        </authorList>
    </citation>
    <scope>NUCLEOTIDE SEQUENCE [LARGE SCALE GENOMIC DNA]</scope>
    <source>
        <strain evidence="3 4">DSM 19426</strain>
    </source>
</reference>
<evidence type="ECO:0000313" key="3">
    <source>
        <dbReference type="EMBL" id="MDR7364638.1"/>
    </source>
</evidence>
<dbReference type="PANTHER" id="PTHR43649:SF12">
    <property type="entry name" value="DIACETYLCHITOBIOSE BINDING PROTEIN DASA"/>
    <property type="match status" value="1"/>
</dbReference>
<dbReference type="PROSITE" id="PS51257">
    <property type="entry name" value="PROKAR_LIPOPROTEIN"/>
    <property type="match status" value="1"/>
</dbReference>
<accession>A0ABU2C1V3</accession>
<gene>
    <name evidence="3" type="ORF">J2S63_004191</name>
</gene>
<keyword evidence="3" id="KW-0762">Sugar transport</keyword>
<dbReference type="PANTHER" id="PTHR43649">
    <property type="entry name" value="ARABINOSE-BINDING PROTEIN-RELATED"/>
    <property type="match status" value="1"/>
</dbReference>
<feature type="region of interest" description="Disordered" evidence="1">
    <location>
        <begin position="106"/>
        <end position="145"/>
    </location>
</feature>
<keyword evidence="4" id="KW-1185">Reference proteome</keyword>
<feature type="signal peptide" evidence="2">
    <location>
        <begin position="1"/>
        <end position="26"/>
    </location>
</feature>
<dbReference type="EMBL" id="JAVDYG010000001">
    <property type="protein sequence ID" value="MDR7364638.1"/>
    <property type="molecule type" value="Genomic_DNA"/>
</dbReference>
<feature type="chain" id="PRO_5046510719" evidence="2">
    <location>
        <begin position="27"/>
        <end position="505"/>
    </location>
</feature>
<proteinExistence type="predicted"/>
<feature type="compositionally biased region" description="Pro residues" evidence="1">
    <location>
        <begin position="38"/>
        <end position="53"/>
    </location>
</feature>
<keyword evidence="2" id="KW-0732">Signal</keyword>
<name>A0ABU2C1V3_9ACTN</name>
<feature type="region of interest" description="Disordered" evidence="1">
    <location>
        <begin position="32"/>
        <end position="56"/>
    </location>
</feature>
<comment type="caution">
    <text evidence="3">The sequence shown here is derived from an EMBL/GenBank/DDBJ whole genome shotgun (WGS) entry which is preliminary data.</text>
</comment>
<keyword evidence="3" id="KW-0813">Transport</keyword>
<dbReference type="Gene3D" id="3.40.190.10">
    <property type="entry name" value="Periplasmic binding protein-like II"/>
    <property type="match status" value="1"/>
</dbReference>
<dbReference type="Pfam" id="PF13416">
    <property type="entry name" value="SBP_bac_8"/>
    <property type="match status" value="1"/>
</dbReference>